<accession>A0AAW1IEZ0</accession>
<evidence type="ECO:0000313" key="4">
    <source>
        <dbReference type="EMBL" id="KAK9687991.1"/>
    </source>
</evidence>
<evidence type="ECO:0000256" key="3">
    <source>
        <dbReference type="SAM" id="SignalP"/>
    </source>
</evidence>
<dbReference type="PROSITE" id="PS51155">
    <property type="entry name" value="CHIT_BIND_RR_2"/>
    <property type="match status" value="1"/>
</dbReference>
<feature type="region of interest" description="Disordered" evidence="2">
    <location>
        <begin position="108"/>
        <end position="135"/>
    </location>
</feature>
<proteinExistence type="predicted"/>
<dbReference type="GO" id="GO:0008010">
    <property type="term" value="F:structural constituent of chitin-based larval cuticle"/>
    <property type="evidence" value="ECO:0007669"/>
    <property type="project" value="TreeGrafter"/>
</dbReference>
<dbReference type="EMBL" id="JASPKY010000611">
    <property type="protein sequence ID" value="KAK9687991.1"/>
    <property type="molecule type" value="Genomic_DNA"/>
</dbReference>
<organism evidence="4 5">
    <name type="scientific">Popillia japonica</name>
    <name type="common">Japanese beetle</name>
    <dbReference type="NCBI Taxonomy" id="7064"/>
    <lineage>
        <taxon>Eukaryota</taxon>
        <taxon>Metazoa</taxon>
        <taxon>Ecdysozoa</taxon>
        <taxon>Arthropoda</taxon>
        <taxon>Hexapoda</taxon>
        <taxon>Insecta</taxon>
        <taxon>Pterygota</taxon>
        <taxon>Neoptera</taxon>
        <taxon>Endopterygota</taxon>
        <taxon>Coleoptera</taxon>
        <taxon>Polyphaga</taxon>
        <taxon>Scarabaeiformia</taxon>
        <taxon>Scarabaeidae</taxon>
        <taxon>Rutelinae</taxon>
        <taxon>Popillia</taxon>
    </lineage>
</organism>
<dbReference type="PANTHER" id="PTHR10380:SF241">
    <property type="entry name" value="CUTICULAR PROTEIN 47EG-RELATED"/>
    <property type="match status" value="1"/>
</dbReference>
<dbReference type="Proteomes" id="UP001458880">
    <property type="component" value="Unassembled WGS sequence"/>
</dbReference>
<sequence length="158" mass="17968">MFLLQPIAALIILHFVYGVTVYQNEPIESLEHAQKKPIPILKQDFQIHHEGYKYGFETANGIHVQETGYIKNKGDKKHETLVQKGEITYHDEHGKPITLTYVADENGFQPQGAHLPTPPPHSNGISGEESGENHAEEYVEHEVLNAEQYPHLLYQLVH</sequence>
<dbReference type="GO" id="GO:0062129">
    <property type="term" value="C:chitin-based extracellular matrix"/>
    <property type="evidence" value="ECO:0007669"/>
    <property type="project" value="TreeGrafter"/>
</dbReference>
<comment type="caution">
    <text evidence="4">The sequence shown here is derived from an EMBL/GenBank/DDBJ whole genome shotgun (WGS) entry which is preliminary data.</text>
</comment>
<dbReference type="InterPro" id="IPR000618">
    <property type="entry name" value="Insect_cuticle"/>
</dbReference>
<evidence type="ECO:0000256" key="1">
    <source>
        <dbReference type="PROSITE-ProRule" id="PRU00497"/>
    </source>
</evidence>
<name>A0AAW1IEZ0_POPJA</name>
<gene>
    <name evidence="4" type="ORF">QE152_g35865</name>
</gene>
<feature type="signal peptide" evidence="3">
    <location>
        <begin position="1"/>
        <end position="18"/>
    </location>
</feature>
<keyword evidence="5" id="KW-1185">Reference proteome</keyword>
<dbReference type="Pfam" id="PF00379">
    <property type="entry name" value="Chitin_bind_4"/>
    <property type="match status" value="1"/>
</dbReference>
<dbReference type="PANTHER" id="PTHR10380">
    <property type="entry name" value="CUTICLE PROTEIN"/>
    <property type="match status" value="1"/>
</dbReference>
<keyword evidence="3" id="KW-0732">Signal</keyword>
<protein>
    <submittedName>
        <fullName evidence="4">Insect cuticle protein</fullName>
    </submittedName>
</protein>
<dbReference type="InterPro" id="IPR050468">
    <property type="entry name" value="Cuticle_Struct_Prot"/>
</dbReference>
<evidence type="ECO:0000256" key="2">
    <source>
        <dbReference type="SAM" id="MobiDB-lite"/>
    </source>
</evidence>
<evidence type="ECO:0000313" key="5">
    <source>
        <dbReference type="Proteomes" id="UP001458880"/>
    </source>
</evidence>
<reference evidence="4 5" key="1">
    <citation type="journal article" date="2024" name="BMC Genomics">
        <title>De novo assembly and annotation of Popillia japonica's genome with initial clues to its potential as an invasive pest.</title>
        <authorList>
            <person name="Cucini C."/>
            <person name="Boschi S."/>
            <person name="Funari R."/>
            <person name="Cardaioli E."/>
            <person name="Iannotti N."/>
            <person name="Marturano G."/>
            <person name="Paoli F."/>
            <person name="Bruttini M."/>
            <person name="Carapelli A."/>
            <person name="Frati F."/>
            <person name="Nardi F."/>
        </authorList>
    </citation>
    <scope>NUCLEOTIDE SEQUENCE [LARGE SCALE GENOMIC DNA]</scope>
    <source>
        <strain evidence="4">DMR45628</strain>
    </source>
</reference>
<feature type="chain" id="PRO_5043822337" evidence="3">
    <location>
        <begin position="19"/>
        <end position="158"/>
    </location>
</feature>
<dbReference type="AlphaFoldDB" id="A0AAW1IEZ0"/>
<keyword evidence="1" id="KW-0193">Cuticle</keyword>